<keyword evidence="13" id="KW-0186">Copper</keyword>
<evidence type="ECO:0000256" key="3">
    <source>
        <dbReference type="ARBA" id="ARBA00022568"/>
    </source>
</evidence>
<organism evidence="18 19">
    <name type="scientific">Hypsibius exemplaris</name>
    <name type="common">Freshwater tardigrade</name>
    <dbReference type="NCBI Taxonomy" id="2072580"/>
    <lineage>
        <taxon>Eukaryota</taxon>
        <taxon>Metazoa</taxon>
        <taxon>Ecdysozoa</taxon>
        <taxon>Tardigrada</taxon>
        <taxon>Eutardigrada</taxon>
        <taxon>Parachela</taxon>
        <taxon>Hypsibioidea</taxon>
        <taxon>Hypsibiidae</taxon>
        <taxon>Hypsibius</taxon>
    </lineage>
</organism>
<keyword evidence="2 16" id="KW-0813">Transport</keyword>
<keyword evidence="10" id="KW-0460">Magnesium</keyword>
<dbReference type="NCBIfam" id="TIGR01494">
    <property type="entry name" value="ATPase_P-type"/>
    <property type="match status" value="2"/>
</dbReference>
<dbReference type="InterPro" id="IPR059000">
    <property type="entry name" value="ATPase_P-type_domA"/>
</dbReference>
<dbReference type="InterPro" id="IPR004014">
    <property type="entry name" value="ATPase_P-typ_cation-transptr_N"/>
</dbReference>
<reference evidence="19" key="1">
    <citation type="submission" date="2017-01" db="EMBL/GenBank/DDBJ databases">
        <title>Comparative genomics of anhydrobiosis in the tardigrade Hypsibius dujardini.</title>
        <authorList>
            <person name="Yoshida Y."/>
            <person name="Koutsovoulos G."/>
            <person name="Laetsch D."/>
            <person name="Stevens L."/>
            <person name="Kumar S."/>
            <person name="Horikawa D."/>
            <person name="Ishino K."/>
            <person name="Komine S."/>
            <person name="Tomita M."/>
            <person name="Blaxter M."/>
            <person name="Arakawa K."/>
        </authorList>
    </citation>
    <scope>NUCLEOTIDE SEQUENCE [LARGE SCALE GENOMIC DNA]</scope>
    <source>
        <strain evidence="19">Z151</strain>
    </source>
</reference>
<dbReference type="Pfam" id="PF08282">
    <property type="entry name" value="Hydrolase_3"/>
    <property type="match status" value="1"/>
</dbReference>
<dbReference type="InterPro" id="IPR006408">
    <property type="entry name" value="P-type_ATPase_IIB"/>
</dbReference>
<evidence type="ECO:0000313" key="19">
    <source>
        <dbReference type="Proteomes" id="UP000192578"/>
    </source>
</evidence>
<dbReference type="InterPro" id="IPR008250">
    <property type="entry name" value="ATPase_P-typ_transduc_dom_A_sf"/>
</dbReference>
<keyword evidence="8 16" id="KW-0106">Calcium</keyword>
<evidence type="ECO:0000256" key="8">
    <source>
        <dbReference type="ARBA" id="ARBA00022837"/>
    </source>
</evidence>
<dbReference type="InterPro" id="IPR006068">
    <property type="entry name" value="ATPase_P-typ_cation-transptr_C"/>
</dbReference>
<evidence type="ECO:0000256" key="13">
    <source>
        <dbReference type="ARBA" id="ARBA00023008"/>
    </source>
</evidence>
<dbReference type="PANTHER" id="PTHR24093">
    <property type="entry name" value="CATION TRANSPORTING ATPASE"/>
    <property type="match status" value="1"/>
</dbReference>
<feature type="transmembrane region" description="Helical" evidence="16">
    <location>
        <begin position="1022"/>
        <end position="1046"/>
    </location>
</feature>
<comment type="caution">
    <text evidence="16">Lacks conserved residue(s) required for the propagation of feature annotation.</text>
</comment>
<evidence type="ECO:0000256" key="12">
    <source>
        <dbReference type="ARBA" id="ARBA00022989"/>
    </source>
</evidence>
<dbReference type="InterPro" id="IPR001757">
    <property type="entry name" value="P_typ_ATPase"/>
</dbReference>
<dbReference type="GO" id="GO:0051480">
    <property type="term" value="P:regulation of cytosolic calcium ion concentration"/>
    <property type="evidence" value="ECO:0007669"/>
    <property type="project" value="TreeGrafter"/>
</dbReference>
<comment type="catalytic activity">
    <reaction evidence="16">
        <text>Ca(2+)(in) + ATP + H2O = Ca(2+)(out) + ADP + phosphate + H(+)</text>
        <dbReference type="Rhea" id="RHEA:18105"/>
        <dbReference type="ChEBI" id="CHEBI:15377"/>
        <dbReference type="ChEBI" id="CHEBI:15378"/>
        <dbReference type="ChEBI" id="CHEBI:29108"/>
        <dbReference type="ChEBI" id="CHEBI:30616"/>
        <dbReference type="ChEBI" id="CHEBI:43474"/>
        <dbReference type="ChEBI" id="CHEBI:456216"/>
        <dbReference type="EC" id="7.2.2.10"/>
    </reaction>
</comment>
<dbReference type="SUPFAM" id="SSF81660">
    <property type="entry name" value="Metal cation-transporting ATPase, ATP-binding domain N"/>
    <property type="match status" value="1"/>
</dbReference>
<dbReference type="SUPFAM" id="SSF56784">
    <property type="entry name" value="HAD-like"/>
    <property type="match status" value="1"/>
</dbReference>
<dbReference type="PANTHER" id="PTHR24093:SF369">
    <property type="entry name" value="CALCIUM-TRANSPORTING ATPASE"/>
    <property type="match status" value="1"/>
</dbReference>
<name>A0A1W0WZT0_HYPEX</name>
<keyword evidence="4 16" id="KW-0812">Transmembrane</keyword>
<dbReference type="Pfam" id="PF00689">
    <property type="entry name" value="Cation_ATPase_C"/>
    <property type="match status" value="1"/>
</dbReference>
<dbReference type="PRINTS" id="PR00119">
    <property type="entry name" value="CATATPASE"/>
</dbReference>
<keyword evidence="6 16" id="KW-0547">Nucleotide-binding</keyword>
<dbReference type="GO" id="GO:0005886">
    <property type="term" value="C:plasma membrane"/>
    <property type="evidence" value="ECO:0007669"/>
    <property type="project" value="TreeGrafter"/>
</dbReference>
<evidence type="ECO:0000256" key="15">
    <source>
        <dbReference type="ARBA" id="ARBA00023136"/>
    </source>
</evidence>
<dbReference type="GO" id="GO:0046872">
    <property type="term" value="F:metal ion binding"/>
    <property type="evidence" value="ECO:0007669"/>
    <property type="project" value="UniProtKB-KW"/>
</dbReference>
<accession>A0A1W0WZT0</accession>
<dbReference type="FunFam" id="1.20.1110.10:FF:000014">
    <property type="entry name" value="Calcium-transporting ATPase"/>
    <property type="match status" value="1"/>
</dbReference>
<evidence type="ECO:0000256" key="4">
    <source>
        <dbReference type="ARBA" id="ARBA00022692"/>
    </source>
</evidence>
<comment type="caution">
    <text evidence="18">The sequence shown here is derived from an EMBL/GenBank/DDBJ whole genome shotgun (WGS) entry which is preliminary data.</text>
</comment>
<keyword evidence="15 16" id="KW-0472">Membrane</keyword>
<evidence type="ECO:0000256" key="2">
    <source>
        <dbReference type="ARBA" id="ARBA00022448"/>
    </source>
</evidence>
<dbReference type="InterPro" id="IPR044492">
    <property type="entry name" value="P_typ_ATPase_HD_dom"/>
</dbReference>
<keyword evidence="9 16" id="KW-0067">ATP-binding</keyword>
<comment type="function">
    <text evidence="16">Catalyzes the hydrolysis of ATP coupled with the transport of calcium.</text>
</comment>
<evidence type="ECO:0000256" key="10">
    <source>
        <dbReference type="ARBA" id="ARBA00022842"/>
    </source>
</evidence>
<dbReference type="InterPro" id="IPR036412">
    <property type="entry name" value="HAD-like_sf"/>
</dbReference>
<evidence type="ECO:0000256" key="11">
    <source>
        <dbReference type="ARBA" id="ARBA00022967"/>
    </source>
</evidence>
<dbReference type="FunFam" id="2.70.150.10:FF:000001">
    <property type="entry name" value="Calcium-transporting ATPase"/>
    <property type="match status" value="1"/>
</dbReference>
<dbReference type="EC" id="7.2.2.10" evidence="16"/>
<dbReference type="Pfam" id="PF00122">
    <property type="entry name" value="E1-E2_ATPase"/>
    <property type="match status" value="1"/>
</dbReference>
<evidence type="ECO:0000256" key="1">
    <source>
        <dbReference type="ARBA" id="ARBA00004127"/>
    </source>
</evidence>
<evidence type="ECO:0000256" key="5">
    <source>
        <dbReference type="ARBA" id="ARBA00022723"/>
    </source>
</evidence>
<keyword evidence="12 16" id="KW-1133">Transmembrane helix</keyword>
<dbReference type="SFLD" id="SFLDF00027">
    <property type="entry name" value="p-type_atpase"/>
    <property type="match status" value="1"/>
</dbReference>
<dbReference type="EMBL" id="MTYJ01000028">
    <property type="protein sequence ID" value="OQV20727.1"/>
    <property type="molecule type" value="Genomic_DNA"/>
</dbReference>
<keyword evidence="7" id="KW-0187">Copper transport</keyword>
<feature type="transmembrane region" description="Helical" evidence="16">
    <location>
        <begin position="944"/>
        <end position="963"/>
    </location>
</feature>
<evidence type="ECO:0000256" key="14">
    <source>
        <dbReference type="ARBA" id="ARBA00023065"/>
    </source>
</evidence>
<dbReference type="SUPFAM" id="SSF81653">
    <property type="entry name" value="Calcium ATPase, transduction domain A"/>
    <property type="match status" value="1"/>
</dbReference>
<keyword evidence="5" id="KW-0479">Metal-binding</keyword>
<dbReference type="CDD" id="cd02081">
    <property type="entry name" value="P-type_ATPase_Ca_PMCA-like"/>
    <property type="match status" value="1"/>
</dbReference>
<dbReference type="NCBIfam" id="TIGR01517">
    <property type="entry name" value="ATPase-IIB_Ca"/>
    <property type="match status" value="1"/>
</dbReference>
<dbReference type="PROSITE" id="PS00154">
    <property type="entry name" value="ATPASE_E1_E2"/>
    <property type="match status" value="1"/>
</dbReference>
<evidence type="ECO:0000256" key="16">
    <source>
        <dbReference type="RuleBase" id="RU361146"/>
    </source>
</evidence>
<evidence type="ECO:0000256" key="7">
    <source>
        <dbReference type="ARBA" id="ARBA00022796"/>
    </source>
</evidence>
<feature type="transmembrane region" description="Helical" evidence="16">
    <location>
        <begin position="1052"/>
        <end position="1072"/>
    </location>
</feature>
<keyword evidence="19" id="KW-1185">Reference proteome</keyword>
<keyword evidence="11" id="KW-1278">Translocase</keyword>
<evidence type="ECO:0000259" key="17">
    <source>
        <dbReference type="SMART" id="SM00831"/>
    </source>
</evidence>
<evidence type="ECO:0000256" key="9">
    <source>
        <dbReference type="ARBA" id="ARBA00022840"/>
    </source>
</evidence>
<dbReference type="SFLD" id="SFLDS00003">
    <property type="entry name" value="Haloacid_Dehalogenase"/>
    <property type="match status" value="1"/>
</dbReference>
<dbReference type="Pfam" id="PF00690">
    <property type="entry name" value="Cation_ATPase_N"/>
    <property type="match status" value="1"/>
</dbReference>
<gene>
    <name evidence="18" type="ORF">BV898_05309</name>
</gene>
<evidence type="ECO:0000313" key="18">
    <source>
        <dbReference type="EMBL" id="OQV20727.1"/>
    </source>
</evidence>
<dbReference type="Proteomes" id="UP000192578">
    <property type="component" value="Unassembled WGS sequence"/>
</dbReference>
<dbReference type="SMART" id="SM00831">
    <property type="entry name" value="Cation_ATPase_N"/>
    <property type="match status" value="1"/>
</dbReference>
<keyword evidence="14 16" id="KW-0406">Ion transport</keyword>
<dbReference type="Gene3D" id="2.70.150.10">
    <property type="entry name" value="Calcium-transporting ATPase, cytoplasmic transduction domain A"/>
    <property type="match status" value="1"/>
</dbReference>
<sequence length="1085" mass="119029">MCPYEPRDFEAPSSADILPYYRDSGKDSVNINIPEDLYDVSDVSLQRLTVLMESNDSASMIQRVEQQYGSVQNLCNNLGSSITDGLKDRSDLLATRIATYGRNIIPVKKSKSFLRLLLHALKEPTLVILEVAAVVSLAMSIWNLCRPIAGEIDPGSSYEWIESVAILTAVVVIVLVTAVNDYSKEVQFRTLQNRVKEENKTTVIRDGVVKPLPAHELVVGDICLLEYGVIVPADGLLFQGHELLIDESSVTGESEPAKKIPSSDILLLSGTHVVQGSGKMLVTAVGLNSHIGSVYKLLGVVKGHKTIAENGQKNNTVTNQSEEFPPPSPPDFCLDGLPNYRNGGESSPAGAMGGVRKTKEKEESVFQAKLQTLAIRIGIIGLIFASATSTVIIIRFCVEQYVVGKKSWKTEDATTILDSIIVGITILVSAIPEGLPLAVTLTLAFSTKKMMQDNNLVRHLFACETMGCATTICSDKTGTLTTNRMTVTKVWFGEQLVDVSGQGTQTLNAEFLDLLCTAMAVNSAYSSEIVPDKLHPSALPVQRGNRTECALLQFITLAGKDYGKIRDMYPQDDFVKLFPFNSSRKSMLTVVRIPTGWRVFCKGAAEIVLKNCLEYVSGQTNEKTLLTSELGDYITDTVISQMASNALRTICVAYKDISFPMDENSDDNAIQHAELFDDDEFLATDLVCLGIFGIEDPVRPEVPGAIKKCQRAGITVRMVTGDNVLTARSIAAKCGIIKPGDDSLVLEEKEFNRLIRDKSGEVDQKMFDSIIPRLRVLARSTPKGKYTLVEGIINSRTSNHREVVAVTGDGTNDAPALKRADVGFAMGISGTDVAKEASDIILMDDNFVSLVKACMWGRNIYDNVAKFLQFQLTVNIAALSVAIISACVLGDTPLKAVPMLWINMIQDTLGSLALATEPPTEELLKRKPYGRNKRIISRTLAKNIIGQGVYQSVILLALLFAGPKWFDLEESYDAVGHVNGEPSVLYTLIFNALVMMTTFNLLNARCIHGETNMFRGIFNNLYFVAIFGLMFLIQIIVVEFGGYAFATKPLPLEMWAISFLVGIGSLLWYYVIRLIPTKIRRPNKH</sequence>
<protein>
    <recommendedName>
        <fullName evidence="16">Calcium-transporting ATPase</fullName>
        <ecNumber evidence="16">7.2.2.10</ecNumber>
    </recommendedName>
</protein>
<dbReference type="InterPro" id="IPR018303">
    <property type="entry name" value="ATPase_P-typ_P_site"/>
</dbReference>
<dbReference type="SUPFAM" id="SSF81665">
    <property type="entry name" value="Calcium ATPase, transmembrane domain M"/>
    <property type="match status" value="1"/>
</dbReference>
<dbReference type="GO" id="GO:0005388">
    <property type="term" value="F:P-type calcium transporter activity"/>
    <property type="evidence" value="ECO:0007669"/>
    <property type="project" value="UniProtKB-EC"/>
</dbReference>
<evidence type="ECO:0000256" key="6">
    <source>
        <dbReference type="ARBA" id="ARBA00022741"/>
    </source>
</evidence>
<dbReference type="Gene3D" id="1.20.1110.10">
    <property type="entry name" value="Calcium-transporting ATPase, transmembrane domain"/>
    <property type="match status" value="2"/>
</dbReference>
<feature type="transmembrane region" description="Helical" evidence="16">
    <location>
        <begin position="416"/>
        <end position="445"/>
    </location>
</feature>
<feature type="transmembrane region" description="Helical" evidence="16">
    <location>
        <begin position="983"/>
        <end position="1002"/>
    </location>
</feature>
<feature type="domain" description="Cation-transporting P-type ATPase N-terminal" evidence="17">
    <location>
        <begin position="65"/>
        <end position="141"/>
    </location>
</feature>
<dbReference type="SFLD" id="SFLDG00002">
    <property type="entry name" value="C1.7:_P-type_atpase_like"/>
    <property type="match status" value="1"/>
</dbReference>
<dbReference type="InterPro" id="IPR023298">
    <property type="entry name" value="ATPase_P-typ_TM_dom_sf"/>
</dbReference>
<comment type="similarity">
    <text evidence="16">Belongs to the cation transport ATPase (P-type) (TC 3.A.3) family.</text>
</comment>
<dbReference type="Gene3D" id="3.40.1110.10">
    <property type="entry name" value="Calcium-transporting ATPase, cytoplasmic domain N"/>
    <property type="match status" value="1"/>
</dbReference>
<dbReference type="GO" id="GO:0012505">
    <property type="term" value="C:endomembrane system"/>
    <property type="evidence" value="ECO:0007669"/>
    <property type="project" value="UniProtKB-SubCell"/>
</dbReference>
<feature type="transmembrane region" description="Helical" evidence="16">
    <location>
        <begin position="373"/>
        <end position="396"/>
    </location>
</feature>
<dbReference type="OrthoDB" id="116380at2759"/>
<dbReference type="GO" id="GO:0005524">
    <property type="term" value="F:ATP binding"/>
    <property type="evidence" value="ECO:0007669"/>
    <property type="project" value="UniProtKB-KW"/>
</dbReference>
<dbReference type="Pfam" id="PF13246">
    <property type="entry name" value="Cation_ATPase"/>
    <property type="match status" value="1"/>
</dbReference>
<proteinExistence type="inferred from homology"/>
<dbReference type="GO" id="GO:0016887">
    <property type="term" value="F:ATP hydrolysis activity"/>
    <property type="evidence" value="ECO:0007669"/>
    <property type="project" value="InterPro"/>
</dbReference>
<dbReference type="GO" id="GO:0006825">
    <property type="term" value="P:copper ion transport"/>
    <property type="evidence" value="ECO:0007669"/>
    <property type="project" value="UniProtKB-KW"/>
</dbReference>
<comment type="subcellular location">
    <subcellularLocation>
        <location evidence="1">Endomembrane system</location>
        <topology evidence="1">Multi-pass membrane protein</topology>
    </subcellularLocation>
    <subcellularLocation>
        <location evidence="16">Membrane</location>
        <topology evidence="16">Multi-pass membrane protein</topology>
    </subcellularLocation>
</comment>
<dbReference type="InterPro" id="IPR023299">
    <property type="entry name" value="ATPase_P-typ_cyto_dom_N"/>
</dbReference>
<dbReference type="FunFam" id="3.40.50.1000:FF:000144">
    <property type="entry name" value="copper-transporting ATPase 1 isoform X2"/>
    <property type="match status" value="1"/>
</dbReference>
<dbReference type="AlphaFoldDB" id="A0A1W0WZT0"/>
<keyword evidence="3 16" id="KW-0109">Calcium transport</keyword>